<evidence type="ECO:0008006" key="3">
    <source>
        <dbReference type="Google" id="ProtNLM"/>
    </source>
</evidence>
<sequence>MRKIKPAGVAIAGEKAGFTLIEVLVTVVVLAVGVLGFTALQVSSMSSSLLTRSLDSCVNVAFDSLDRIRSNIGDANYGNDFMVDPASGCPGDGSDADAICNAMIDMQFDNATLSVSFEKDTPLNLIDTVTVAIAYTYKGLNKTCTVMDIMNRK</sequence>
<organism evidence="2">
    <name type="scientific">hydrothermal vent metagenome</name>
    <dbReference type="NCBI Taxonomy" id="652676"/>
    <lineage>
        <taxon>unclassified sequences</taxon>
        <taxon>metagenomes</taxon>
        <taxon>ecological metagenomes</taxon>
    </lineage>
</organism>
<feature type="transmembrane region" description="Helical" evidence="1">
    <location>
        <begin position="20"/>
        <end position="40"/>
    </location>
</feature>
<keyword evidence="1" id="KW-0812">Transmembrane</keyword>
<evidence type="ECO:0000256" key="1">
    <source>
        <dbReference type="SAM" id="Phobius"/>
    </source>
</evidence>
<evidence type="ECO:0000313" key="2">
    <source>
        <dbReference type="EMBL" id="VAX25897.1"/>
    </source>
</evidence>
<keyword evidence="1" id="KW-1133">Transmembrane helix</keyword>
<reference evidence="2" key="1">
    <citation type="submission" date="2018-06" db="EMBL/GenBank/DDBJ databases">
        <authorList>
            <person name="Zhirakovskaya E."/>
        </authorList>
    </citation>
    <scope>NUCLEOTIDE SEQUENCE</scope>
</reference>
<dbReference type="EMBL" id="UOGE01000112">
    <property type="protein sequence ID" value="VAX25897.1"/>
    <property type="molecule type" value="Genomic_DNA"/>
</dbReference>
<dbReference type="InterPro" id="IPR012902">
    <property type="entry name" value="N_methyl_site"/>
</dbReference>
<dbReference type="AlphaFoldDB" id="A0A3B1DB51"/>
<proteinExistence type="predicted"/>
<protein>
    <recommendedName>
        <fullName evidence="3">Type IV fimbrial biogenesis protein PilV</fullName>
    </recommendedName>
</protein>
<dbReference type="NCBIfam" id="TIGR02532">
    <property type="entry name" value="IV_pilin_GFxxxE"/>
    <property type="match status" value="1"/>
</dbReference>
<keyword evidence="1" id="KW-0472">Membrane</keyword>
<accession>A0A3B1DB51</accession>
<name>A0A3B1DB51_9ZZZZ</name>
<dbReference type="Pfam" id="PF07963">
    <property type="entry name" value="N_methyl"/>
    <property type="match status" value="1"/>
</dbReference>
<gene>
    <name evidence="2" type="ORF">MNBD_NITROSPINAE02-433</name>
</gene>